<dbReference type="EMBL" id="CP013234">
    <property type="protein sequence ID" value="AMP06763.1"/>
    <property type="molecule type" value="Genomic_DNA"/>
</dbReference>
<accession>A0A127Q9P3</accession>
<proteinExistence type="predicted"/>
<reference evidence="1 2" key="1">
    <citation type="submission" date="2015-11" db="EMBL/GenBank/DDBJ databases">
        <title>Exploring the genomic traits of fungus-feeding bacterial genus Collimonas.</title>
        <authorList>
            <person name="Song C."/>
            <person name="Schmidt R."/>
            <person name="de Jager V."/>
            <person name="Krzyzanowska D."/>
            <person name="Jongedijk E."/>
            <person name="Cankar K."/>
            <person name="Beekwilder J."/>
            <person name="van Veen A."/>
            <person name="de Boer W."/>
            <person name="van Veen J.A."/>
            <person name="Garbeva P."/>
        </authorList>
    </citation>
    <scope>NUCLEOTIDE SEQUENCE [LARGE SCALE GENOMIC DNA]</scope>
    <source>
        <strain evidence="1 2">Ter91</strain>
    </source>
</reference>
<sequence>MTCSRVFKMVDDFMATLEQIFHSELNNVLHDVLHHVK</sequence>
<dbReference type="AlphaFoldDB" id="A0A127Q9P3"/>
<organism evidence="1 2">
    <name type="scientific">Collimonas pratensis</name>
    <dbReference type="NCBI Taxonomy" id="279113"/>
    <lineage>
        <taxon>Bacteria</taxon>
        <taxon>Pseudomonadati</taxon>
        <taxon>Pseudomonadota</taxon>
        <taxon>Betaproteobacteria</taxon>
        <taxon>Burkholderiales</taxon>
        <taxon>Oxalobacteraceae</taxon>
        <taxon>Collimonas</taxon>
    </lineage>
</organism>
<gene>
    <name evidence="1" type="ORF">CPter91_4455</name>
</gene>
<evidence type="ECO:0000313" key="2">
    <source>
        <dbReference type="Proteomes" id="UP000074561"/>
    </source>
</evidence>
<protein>
    <submittedName>
        <fullName evidence="1">Uncharacterized protein</fullName>
    </submittedName>
</protein>
<dbReference type="KEGG" id="cpra:CPter91_4455"/>
<name>A0A127Q9P3_9BURK</name>
<dbReference type="Proteomes" id="UP000074561">
    <property type="component" value="Chromosome"/>
</dbReference>
<evidence type="ECO:0000313" key="1">
    <source>
        <dbReference type="EMBL" id="AMP06763.1"/>
    </source>
</evidence>